<reference evidence="2 3" key="1">
    <citation type="submission" date="2018-07" db="EMBL/GenBank/DDBJ databases">
        <title>Genome assembly of strain KB82.</title>
        <authorList>
            <person name="Kukolya J."/>
            <person name="Horvath B."/>
            <person name="Nagy I."/>
            <person name="Toth A."/>
        </authorList>
    </citation>
    <scope>NUCLEOTIDE SEQUENCE [LARGE SCALE GENOMIC DNA]</scope>
    <source>
        <strain evidence="2 3">Kb82</strain>
    </source>
</reference>
<evidence type="ECO:0000256" key="1">
    <source>
        <dbReference type="SAM" id="Phobius"/>
    </source>
</evidence>
<keyword evidence="1" id="KW-0472">Membrane</keyword>
<dbReference type="RefSeq" id="WP_193846262.1">
    <property type="nucleotide sequence ID" value="NZ_PRDM01000002.1"/>
</dbReference>
<comment type="caution">
    <text evidence="2">The sequence shown here is derived from an EMBL/GenBank/DDBJ whole genome shotgun (WGS) entry which is preliminary data.</text>
</comment>
<name>A0ABR9TIK9_9FLAO</name>
<dbReference type="PANTHER" id="PTHR30441:SF8">
    <property type="entry name" value="DUF748 DOMAIN-CONTAINING PROTEIN"/>
    <property type="match status" value="1"/>
</dbReference>
<proteinExistence type="predicted"/>
<organism evidence="2 3">
    <name type="scientific">Flavobacterium hungaricum</name>
    <dbReference type="NCBI Taxonomy" id="2082725"/>
    <lineage>
        <taxon>Bacteria</taxon>
        <taxon>Pseudomonadati</taxon>
        <taxon>Bacteroidota</taxon>
        <taxon>Flavobacteriia</taxon>
        <taxon>Flavobacteriales</taxon>
        <taxon>Flavobacteriaceae</taxon>
        <taxon>Flavobacterium</taxon>
    </lineage>
</organism>
<dbReference type="Proteomes" id="UP000640614">
    <property type="component" value="Unassembled WGS sequence"/>
</dbReference>
<feature type="transmembrane region" description="Helical" evidence="1">
    <location>
        <begin position="24"/>
        <end position="46"/>
    </location>
</feature>
<evidence type="ECO:0000313" key="2">
    <source>
        <dbReference type="EMBL" id="MBE8725191.1"/>
    </source>
</evidence>
<accession>A0ABR9TIK9</accession>
<dbReference type="EMBL" id="PRDM01000002">
    <property type="protein sequence ID" value="MBE8725191.1"/>
    <property type="molecule type" value="Genomic_DNA"/>
</dbReference>
<dbReference type="InterPro" id="IPR052894">
    <property type="entry name" value="AsmA-related"/>
</dbReference>
<sequence>MQKTLRQIKEFLLSERFKKYAKRFGFLVLGLFVLLLLACGALSIYFNQNKTEIIAKVNQKINENINGKFHVTDFHYKFLTGFPNFTLALNDVELKDNQWNSHKHTLLKAKEIEARLNMWSLIQKEINIHKIVINDAQINIYKAPNGYSNTNIFKPKKKKTANTAKPETSLDEIILDNVHVSIDNQLGHKLFDFAVTSLKSKVNYDDDNWTTDLFLKTKINSLAFNTVHGSFAKEKELEGHFDISYNDLKEKIDIRTKNLKIGDDAFDIVAFFNVGKGNSLFGINIETNILWRSASNLLSGNISKKLNQFDLKKPIEVNCDIKGDLNAEGDPKIVVQAIIKNNELTIPDGLFTNCSFKGIFTNNFKPKNGFNDANSAIVLTHFKAEYEKIPLTISQAVINNLEKPIATGFVNSDFDVSKLNGMANGKILHFESGHAKANLKFQFDIVDLYINKPRFTGDVDIDQTTFDYIPKNIHAEKTDVKLSFTEQALYIKKIAYKHKKNIIRIDGRIDNFLNLYYDAPEKMVVNWNIYCPNIDVKQFLGVLKKSAAEKRMAQKRTAKGNVNFTNQLKSVIEKCTAVINLKADKITYGSLTATNTTATLQMLDSKILLKNGNVQTSGGTIAFNGAVEPKGNYYIFSSTAQVNRVDIASFLKSFNNFGIQSFSPKNIRGRLSSNANVTGFMNSKGDLIVNSMRGKLNFNVNQGALLNFEPIMKVGKFAFPFRDVENITFSDLSGDLTLRGEQIDIHKLTISSSVLNFDIDGIYSFGRGTNLALTVPLRNSKNDAQLSTKEERKAVRERGIVLHLIAYDNEGKMKIKWGKRDKE</sequence>
<evidence type="ECO:0000313" key="3">
    <source>
        <dbReference type="Proteomes" id="UP000640614"/>
    </source>
</evidence>
<keyword evidence="1" id="KW-1133">Transmembrane helix</keyword>
<keyword evidence="3" id="KW-1185">Reference proteome</keyword>
<keyword evidence="1" id="KW-0812">Transmembrane</keyword>
<protein>
    <submittedName>
        <fullName evidence="2">AsmA family protein</fullName>
    </submittedName>
</protein>
<gene>
    <name evidence="2" type="ORF">C4F50_09545</name>
</gene>
<dbReference type="PANTHER" id="PTHR30441">
    <property type="entry name" value="DUF748 DOMAIN-CONTAINING PROTEIN"/>
    <property type="match status" value="1"/>
</dbReference>